<evidence type="ECO:0000313" key="1">
    <source>
        <dbReference type="EMBL" id="ATQ74002.1"/>
    </source>
</evidence>
<organism evidence="1 2">
    <name type="scientific">Massilia violaceinigra</name>
    <dbReference type="NCBI Taxonomy" id="2045208"/>
    <lineage>
        <taxon>Bacteria</taxon>
        <taxon>Pseudomonadati</taxon>
        <taxon>Pseudomonadota</taxon>
        <taxon>Betaproteobacteria</taxon>
        <taxon>Burkholderiales</taxon>
        <taxon>Oxalobacteraceae</taxon>
        <taxon>Telluria group</taxon>
        <taxon>Massilia</taxon>
    </lineage>
</organism>
<dbReference type="InterPro" id="IPR025850">
    <property type="entry name" value="SUKH-3"/>
</dbReference>
<dbReference type="EMBL" id="CP024608">
    <property type="protein sequence ID" value="ATQ74002.1"/>
    <property type="molecule type" value="Genomic_DNA"/>
</dbReference>
<dbReference type="KEGG" id="mass:CR152_05320"/>
<keyword evidence="2" id="KW-1185">Reference proteome</keyword>
<protein>
    <recommendedName>
        <fullName evidence="3">SUKH-3 domain containing protein</fullName>
    </recommendedName>
</protein>
<name>A0A2D2DG82_9BURK</name>
<sequence>MTYSDQTLAILHDAGWTEERRVPVEALRERLAAAGFVPHPAALAFLTRFEGLGFTHPSSKYEDGKNTCHFDLDRVIGQVDVDDIDDFSASVGTRLCPVGEINRGNSIVAIGEDGRVFSYYSPFIALQTRTVDEAIAHFLSEGKAIATRAYDGNPLSFA</sequence>
<reference evidence="1" key="1">
    <citation type="submission" date="2017-10" db="EMBL/GenBank/DDBJ databases">
        <title>Massilia psychrophilum sp. nov., a novel purple-pigmented bacterium isolated from Tianshan glacier, Xinjiang Municipality, China.</title>
        <authorList>
            <person name="Wang H."/>
        </authorList>
    </citation>
    <scope>NUCLEOTIDE SEQUENCE [LARGE SCALE GENOMIC DNA]</scope>
    <source>
        <strain evidence="1">B2</strain>
    </source>
</reference>
<gene>
    <name evidence="1" type="ORF">CR152_05320</name>
</gene>
<accession>A0A2D2DG82</accession>
<dbReference type="AlphaFoldDB" id="A0A2D2DG82"/>
<dbReference type="OrthoDB" id="3351204at2"/>
<evidence type="ECO:0008006" key="3">
    <source>
        <dbReference type="Google" id="ProtNLM"/>
    </source>
</evidence>
<dbReference type="Pfam" id="PF14433">
    <property type="entry name" value="SUKH-3"/>
    <property type="match status" value="1"/>
</dbReference>
<dbReference type="Proteomes" id="UP000229897">
    <property type="component" value="Chromosome"/>
</dbReference>
<proteinExistence type="predicted"/>
<dbReference type="RefSeq" id="WP_099873990.1">
    <property type="nucleotide sequence ID" value="NZ_CP024608.1"/>
</dbReference>
<evidence type="ECO:0000313" key="2">
    <source>
        <dbReference type="Proteomes" id="UP000229897"/>
    </source>
</evidence>